<name>A0A4Y2PII8_ARAVE</name>
<dbReference type="EMBL" id="BGPR01011326">
    <property type="protein sequence ID" value="GBN50743.1"/>
    <property type="molecule type" value="Genomic_DNA"/>
</dbReference>
<gene>
    <name evidence="1" type="ORF">AVEN_31434_1</name>
</gene>
<evidence type="ECO:0000313" key="1">
    <source>
        <dbReference type="EMBL" id="GBN50743.1"/>
    </source>
</evidence>
<protein>
    <submittedName>
        <fullName evidence="1">Uncharacterized protein</fullName>
    </submittedName>
</protein>
<comment type="caution">
    <text evidence="1">The sequence shown here is derived from an EMBL/GenBank/DDBJ whole genome shotgun (WGS) entry which is preliminary data.</text>
</comment>
<reference evidence="1 2" key="1">
    <citation type="journal article" date="2019" name="Sci. Rep.">
        <title>Orb-weaving spider Araneus ventricosus genome elucidates the spidroin gene catalogue.</title>
        <authorList>
            <person name="Kono N."/>
            <person name="Nakamura H."/>
            <person name="Ohtoshi R."/>
            <person name="Moran D.A.P."/>
            <person name="Shinohara A."/>
            <person name="Yoshida Y."/>
            <person name="Fujiwara M."/>
            <person name="Mori M."/>
            <person name="Tomita M."/>
            <person name="Arakawa K."/>
        </authorList>
    </citation>
    <scope>NUCLEOTIDE SEQUENCE [LARGE SCALE GENOMIC DNA]</scope>
</reference>
<keyword evidence="2" id="KW-1185">Reference proteome</keyword>
<evidence type="ECO:0000313" key="2">
    <source>
        <dbReference type="Proteomes" id="UP000499080"/>
    </source>
</evidence>
<sequence>MRTTLEVRTAFRSRHKIREATAALIVFHKPTFCLKKENDNEQLALDGSIKSTSHVYVPTAQLKLASWRRQYLGLWLETGAVAHHTSPPPITCVYV</sequence>
<organism evidence="1 2">
    <name type="scientific">Araneus ventricosus</name>
    <name type="common">Orbweaver spider</name>
    <name type="synonym">Epeira ventricosa</name>
    <dbReference type="NCBI Taxonomy" id="182803"/>
    <lineage>
        <taxon>Eukaryota</taxon>
        <taxon>Metazoa</taxon>
        <taxon>Ecdysozoa</taxon>
        <taxon>Arthropoda</taxon>
        <taxon>Chelicerata</taxon>
        <taxon>Arachnida</taxon>
        <taxon>Araneae</taxon>
        <taxon>Araneomorphae</taxon>
        <taxon>Entelegynae</taxon>
        <taxon>Araneoidea</taxon>
        <taxon>Araneidae</taxon>
        <taxon>Araneus</taxon>
    </lineage>
</organism>
<dbReference type="AlphaFoldDB" id="A0A4Y2PII8"/>
<accession>A0A4Y2PII8</accession>
<proteinExistence type="predicted"/>
<dbReference type="Proteomes" id="UP000499080">
    <property type="component" value="Unassembled WGS sequence"/>
</dbReference>